<proteinExistence type="predicted"/>
<dbReference type="Pfam" id="PF16130">
    <property type="entry name" value="DUF4842"/>
    <property type="match status" value="1"/>
</dbReference>
<evidence type="ECO:0000256" key="1">
    <source>
        <dbReference type="SAM" id="SignalP"/>
    </source>
</evidence>
<dbReference type="Gene3D" id="2.120.10.30">
    <property type="entry name" value="TolB, C-terminal domain"/>
    <property type="match status" value="1"/>
</dbReference>
<protein>
    <submittedName>
        <fullName evidence="5">LruC domain-containing protein</fullName>
    </submittedName>
</protein>
<dbReference type="Pfam" id="PF20009">
    <property type="entry name" value="GEVED"/>
    <property type="match status" value="1"/>
</dbReference>
<evidence type="ECO:0000259" key="2">
    <source>
        <dbReference type="Pfam" id="PF16130"/>
    </source>
</evidence>
<dbReference type="Proteomes" id="UP000093523">
    <property type="component" value="Unassembled WGS sequence"/>
</dbReference>
<dbReference type="RefSeq" id="WP_065609607.1">
    <property type="nucleotide sequence ID" value="NZ_CAWMPN010000004.1"/>
</dbReference>
<feature type="signal peptide" evidence="1">
    <location>
        <begin position="1"/>
        <end position="25"/>
    </location>
</feature>
<keyword evidence="1" id="KW-0732">Signal</keyword>
<dbReference type="InterPro" id="IPR054215">
    <property type="entry name" value="DUF6923"/>
</dbReference>
<accession>A0A1B9P3N9</accession>
<gene>
    <name evidence="5" type="ORF">A6E04_04255</name>
</gene>
<dbReference type="Pfam" id="PF21959">
    <property type="entry name" value="DUF6923"/>
    <property type="match status" value="1"/>
</dbReference>
<feature type="chain" id="PRO_5008632473" evidence="1">
    <location>
        <begin position="26"/>
        <end position="714"/>
    </location>
</feature>
<dbReference type="InterPro" id="IPR045474">
    <property type="entry name" value="GEVED"/>
</dbReference>
<dbReference type="InterPro" id="IPR031025">
    <property type="entry name" value="LruC_dom"/>
</dbReference>
<dbReference type="OrthoDB" id="1204817at2"/>
<sequence>MKPSYSIPYIAALSIASGFSTHLEAAIPFTSCPSQAFMVQNPSGTPVAYGISLDVGSYNTLSWKVGEGKINGIGYNVHDDYIYGWDYGAQTLTQIGSDFISTPLSVSNLQVGPTSFYVGDVSTIENGWYGYRVNKGFFRIDLDTLEMTKVASSATVGNLRILDMAFHPDDGIIYSVDNYGYLYKIDPSTGGSTKLNQVISSSSVGHSLSFGAQYFDVDGNLYLSNNGNGYIYIVSINDSNSSSAFFAYGPSSNSNDGARCAFAPVGQNENSDFGDAPDTYGTLYDSFGARHAISGLKLGAIVDGESEAYAYPLSDDSSDLSNDDDGISFPVPLEIEETSFIYAEVDGADGEGVLSAWIDWDQDGEFNDDEIILNSEWVDDGQNQLYFEVPSWALSGDTWARFRLSHSYDIGPNGGVSAGEVEDYPVTVTDQGVSVELYPAGSGYTTFAYEDQYPKVGDYDMNDVLMNVKYTEFSHNNKVIQLKIEGKIAALGGIYHSGFAIRLPGISPSKIKSRSVKLFIDGELQNVDVLESGTLDAVLIVHEDLWSFTESGEDDGCTMFRTESGCGTDHRPNWSLIIPLAIPIPQAQMPDFPYDPFIFATPGYYYGEYGLQVSGGHPGRNVEVHLKNQMPTSKFDNGYIGKSDDATNAGNGTYFHTSNGLPWAIEIPLDWKHPIESVSILEAYPQFADFAQDATGQTAPDWYVNPTASNIYID</sequence>
<dbReference type="STRING" id="688.A6E04_04255"/>
<evidence type="ECO:0000313" key="6">
    <source>
        <dbReference type="Proteomes" id="UP000093523"/>
    </source>
</evidence>
<dbReference type="NCBIfam" id="TIGR04456">
    <property type="entry name" value="LruC_dom"/>
    <property type="match status" value="1"/>
</dbReference>
<feature type="domain" description="GEVED" evidence="3">
    <location>
        <begin position="354"/>
        <end position="427"/>
    </location>
</feature>
<evidence type="ECO:0000259" key="4">
    <source>
        <dbReference type="Pfam" id="PF21959"/>
    </source>
</evidence>
<dbReference type="InterPro" id="IPR011042">
    <property type="entry name" value="6-blade_b-propeller_TolB-like"/>
</dbReference>
<dbReference type="AlphaFoldDB" id="A0A1B9P3N9"/>
<evidence type="ECO:0000313" key="5">
    <source>
        <dbReference type="EMBL" id="OCH23120.1"/>
    </source>
</evidence>
<feature type="domain" description="DUF6923" evidence="4">
    <location>
        <begin position="68"/>
        <end position="261"/>
    </location>
</feature>
<name>A0A1B9P3N9_ALILO</name>
<organism evidence="5 6">
    <name type="scientific">Aliivibrio logei</name>
    <name type="common">Vibrio logei</name>
    <dbReference type="NCBI Taxonomy" id="688"/>
    <lineage>
        <taxon>Bacteria</taxon>
        <taxon>Pseudomonadati</taxon>
        <taxon>Pseudomonadota</taxon>
        <taxon>Gammaproteobacteria</taxon>
        <taxon>Vibrionales</taxon>
        <taxon>Vibrionaceae</taxon>
        <taxon>Aliivibrio</taxon>
    </lineage>
</organism>
<comment type="caution">
    <text evidence="5">The sequence shown here is derived from an EMBL/GenBank/DDBJ whole genome shotgun (WGS) entry which is preliminary data.</text>
</comment>
<dbReference type="InterPro" id="IPR032295">
    <property type="entry name" value="DUF4842"/>
</dbReference>
<reference evidence="5 6" key="1">
    <citation type="submission" date="2016-06" db="EMBL/GenBank/DDBJ databases">
        <authorList>
            <person name="Kjaerup R.B."/>
            <person name="Dalgaard T.S."/>
            <person name="Juul-Madsen H.R."/>
        </authorList>
    </citation>
    <scope>NUCLEOTIDE SEQUENCE [LARGE SCALE GENOMIC DNA]</scope>
    <source>
        <strain evidence="5 6">1S159</strain>
    </source>
</reference>
<evidence type="ECO:0000259" key="3">
    <source>
        <dbReference type="Pfam" id="PF20009"/>
    </source>
</evidence>
<dbReference type="SUPFAM" id="SSF63829">
    <property type="entry name" value="Calcium-dependent phosphotriesterase"/>
    <property type="match status" value="1"/>
</dbReference>
<dbReference type="EMBL" id="MAJU01000004">
    <property type="protein sequence ID" value="OCH23120.1"/>
    <property type="molecule type" value="Genomic_DNA"/>
</dbReference>
<feature type="domain" description="DUF4842" evidence="2">
    <location>
        <begin position="477"/>
        <end position="703"/>
    </location>
</feature>